<sequence>MSFLMMTWIIRIGDALVFMLLLYSVRLLLLGMTFRRPRWALGNIRNSSQGFSPPYWLLRLLLIPIDESKLAPKRQLLTESGFSADVIRYELLIRLAGVAAILIGILGYWLARKHFIFVGWSPYSLEWFAAALLLLLFFDSRLLSLLKQRRSRSIVNEVYLLSRQLLYFSGSSMNLHHKLVRCVPLTKAIRPQMNLLVNEWYQDAERAIERFAGRLATEEGRHFAETLRSLRLYDHEQYYEVLRQRTKDYKHKIELIKESRKEMNSYVLFVLAGIPILNTFRIFIYPWLAEGRKLFDMLG</sequence>
<keyword evidence="1" id="KW-0812">Transmembrane</keyword>
<proteinExistence type="predicted"/>
<name>A0ABU5ZIX2_9BACL</name>
<feature type="transmembrane region" description="Helical" evidence="1">
    <location>
        <begin position="123"/>
        <end position="143"/>
    </location>
</feature>
<accession>A0ABU5ZIX2</accession>
<reference evidence="2" key="1">
    <citation type="submission" date="2023-12" db="EMBL/GenBank/DDBJ databases">
        <title>Fervidustalea candida gen. nov., sp. nov., a novel member of the family Paenibacillaceae isolated from a geothermal area.</title>
        <authorList>
            <person name="Li W.-J."/>
            <person name="Jiao J.-Y."/>
            <person name="Chen Y."/>
        </authorList>
    </citation>
    <scope>NUCLEOTIDE SEQUENCE</scope>
    <source>
        <strain evidence="2">SYSU GA230002</strain>
    </source>
</reference>
<gene>
    <name evidence="2" type="ORF">VF724_10810</name>
</gene>
<keyword evidence="3" id="KW-1185">Reference proteome</keyword>
<feature type="transmembrane region" description="Helical" evidence="1">
    <location>
        <begin position="266"/>
        <end position="288"/>
    </location>
</feature>
<organism evidence="2 3">
    <name type="scientific">Ferviditalea candida</name>
    <dbReference type="NCBI Taxonomy" id="3108399"/>
    <lineage>
        <taxon>Bacteria</taxon>
        <taxon>Bacillati</taxon>
        <taxon>Bacillota</taxon>
        <taxon>Bacilli</taxon>
        <taxon>Bacillales</taxon>
        <taxon>Paenibacillaceae</taxon>
        <taxon>Ferviditalea</taxon>
    </lineage>
</organism>
<comment type="caution">
    <text evidence="2">The sequence shown here is derived from an EMBL/GenBank/DDBJ whole genome shotgun (WGS) entry which is preliminary data.</text>
</comment>
<dbReference type="RefSeq" id="WP_371754274.1">
    <property type="nucleotide sequence ID" value="NZ_JAYJLD010000014.1"/>
</dbReference>
<keyword evidence="1" id="KW-1133">Transmembrane helix</keyword>
<feature type="transmembrane region" description="Helical" evidence="1">
    <location>
        <begin position="91"/>
        <end position="111"/>
    </location>
</feature>
<evidence type="ECO:0000313" key="2">
    <source>
        <dbReference type="EMBL" id="MEB3102153.1"/>
    </source>
</evidence>
<evidence type="ECO:0000256" key="1">
    <source>
        <dbReference type="SAM" id="Phobius"/>
    </source>
</evidence>
<dbReference type="EMBL" id="JAYJLD010000014">
    <property type="protein sequence ID" value="MEB3102153.1"/>
    <property type="molecule type" value="Genomic_DNA"/>
</dbReference>
<evidence type="ECO:0008006" key="4">
    <source>
        <dbReference type="Google" id="ProtNLM"/>
    </source>
</evidence>
<protein>
    <recommendedName>
        <fullName evidence="4">Type II secretion system protein GspF domain-containing protein</fullName>
    </recommendedName>
</protein>
<keyword evidence="1" id="KW-0472">Membrane</keyword>
<dbReference type="Proteomes" id="UP001310386">
    <property type="component" value="Unassembled WGS sequence"/>
</dbReference>
<feature type="transmembrane region" description="Helical" evidence="1">
    <location>
        <begin position="6"/>
        <end position="29"/>
    </location>
</feature>
<evidence type="ECO:0000313" key="3">
    <source>
        <dbReference type="Proteomes" id="UP001310386"/>
    </source>
</evidence>